<dbReference type="EMBL" id="QGLP01000005">
    <property type="protein sequence ID" value="PXZ04688.1"/>
    <property type="molecule type" value="Genomic_DNA"/>
</dbReference>
<organism evidence="1 2">
    <name type="scientific">Gilliamella apicola</name>
    <dbReference type="NCBI Taxonomy" id="1196095"/>
    <lineage>
        <taxon>Bacteria</taxon>
        <taxon>Pseudomonadati</taxon>
        <taxon>Pseudomonadota</taxon>
        <taxon>Gammaproteobacteria</taxon>
        <taxon>Orbales</taxon>
        <taxon>Orbaceae</taxon>
        <taxon>Gilliamella</taxon>
    </lineage>
</organism>
<proteinExistence type="predicted"/>
<dbReference type="Proteomes" id="UP000247483">
    <property type="component" value="Unassembled WGS sequence"/>
</dbReference>
<accession>A0A2V4EJE2</accession>
<dbReference type="AlphaFoldDB" id="A0A2V4EJE2"/>
<name>A0A2V4EJE2_9GAMM</name>
<dbReference type="RefSeq" id="WP_034882677.1">
    <property type="nucleotide sequence ID" value="NZ_QGLP01000005.1"/>
</dbReference>
<sequence>MLGLFKKLLSGKKEQSAPTLSERDLNGRNHVGYPTMQLSREIDNLVKIKYAPIKRIVKVYKDTLFFKWGPSVINNTLSDEQLANLSGRNVQMVYLLLFRDMLRHISGLAKLKHFAEDWPEQFAQELLDNCNMLSDNDDADIAKKEALFANTKLFDVDNPIDSKHPENTEIPDWTAPLAELIMLKPEMIYHCHRPLMAAILKKKK</sequence>
<gene>
    <name evidence="1" type="ORF">DKK79_10100</name>
</gene>
<comment type="caution">
    <text evidence="1">The sequence shown here is derived from an EMBL/GenBank/DDBJ whole genome shotgun (WGS) entry which is preliminary data.</text>
</comment>
<evidence type="ECO:0000313" key="1">
    <source>
        <dbReference type="EMBL" id="PXZ04688.1"/>
    </source>
</evidence>
<evidence type="ECO:0000313" key="2">
    <source>
        <dbReference type="Proteomes" id="UP000247483"/>
    </source>
</evidence>
<protein>
    <submittedName>
        <fullName evidence="1">Uncharacterized protein</fullName>
    </submittedName>
</protein>
<reference evidence="1 2" key="1">
    <citation type="submission" date="2018-05" db="EMBL/GenBank/DDBJ databases">
        <title>Reference genomes for bee gut microbiota database.</title>
        <authorList>
            <person name="Ellegaard K.M."/>
        </authorList>
    </citation>
    <scope>NUCLEOTIDE SEQUENCE [LARGE SCALE GENOMIC DNA]</scope>
    <source>
        <strain evidence="1 2">ESL0177</strain>
    </source>
</reference>